<gene>
    <name evidence="3" type="ORF">TCNE_LOCUS20244</name>
</gene>
<evidence type="ECO:0000256" key="1">
    <source>
        <dbReference type="SAM" id="MobiDB-lite"/>
    </source>
</evidence>
<dbReference type="Proteomes" id="UP000050794">
    <property type="component" value="Unassembled WGS sequence"/>
</dbReference>
<sequence length="92" mass="10370">MSFVEKASSVSVRMESNVDDKSKLESEKSAVNVKNVDDFLKLGLYTLYAGITCEFVVFNMLSNMIYMVYAGEICCICFYATTDDLPPRDLIK</sequence>
<accession>A0A183VHM4</accession>
<reference evidence="5" key="1">
    <citation type="submission" date="2016-06" db="UniProtKB">
        <authorList>
            <consortium name="WormBaseParasite"/>
        </authorList>
    </citation>
    <scope>IDENTIFICATION</scope>
</reference>
<protein>
    <submittedName>
        <fullName evidence="5">Vesicle transport protein</fullName>
    </submittedName>
</protein>
<dbReference type="WBParaSite" id="TCNE_0002024801-mRNA-1">
    <property type="protein sequence ID" value="TCNE_0002024801-mRNA-1"/>
    <property type="gene ID" value="TCNE_0002024801"/>
</dbReference>
<evidence type="ECO:0000313" key="4">
    <source>
        <dbReference type="Proteomes" id="UP000050794"/>
    </source>
</evidence>
<feature type="transmembrane region" description="Helical" evidence="2">
    <location>
        <begin position="42"/>
        <end position="61"/>
    </location>
</feature>
<keyword evidence="4" id="KW-1185">Reference proteome</keyword>
<feature type="compositionally biased region" description="Basic and acidic residues" evidence="1">
    <location>
        <begin position="16"/>
        <end position="27"/>
    </location>
</feature>
<organism evidence="4 5">
    <name type="scientific">Toxocara canis</name>
    <name type="common">Canine roundworm</name>
    <dbReference type="NCBI Taxonomy" id="6265"/>
    <lineage>
        <taxon>Eukaryota</taxon>
        <taxon>Metazoa</taxon>
        <taxon>Ecdysozoa</taxon>
        <taxon>Nematoda</taxon>
        <taxon>Chromadorea</taxon>
        <taxon>Rhabditida</taxon>
        <taxon>Spirurina</taxon>
        <taxon>Ascaridomorpha</taxon>
        <taxon>Ascaridoidea</taxon>
        <taxon>Toxocaridae</taxon>
        <taxon>Toxocara</taxon>
    </lineage>
</organism>
<reference evidence="3 4" key="2">
    <citation type="submission" date="2018-11" db="EMBL/GenBank/DDBJ databases">
        <authorList>
            <consortium name="Pathogen Informatics"/>
        </authorList>
    </citation>
    <scope>NUCLEOTIDE SEQUENCE [LARGE SCALE GENOMIC DNA]</scope>
</reference>
<keyword evidence="2" id="KW-1133">Transmembrane helix</keyword>
<proteinExistence type="predicted"/>
<keyword evidence="2" id="KW-0472">Membrane</keyword>
<keyword evidence="2" id="KW-0812">Transmembrane</keyword>
<name>A0A183VHM4_TOXCA</name>
<dbReference type="AlphaFoldDB" id="A0A183VHM4"/>
<evidence type="ECO:0000313" key="5">
    <source>
        <dbReference type="WBParaSite" id="TCNE_0002024801-mRNA-1"/>
    </source>
</evidence>
<dbReference type="EMBL" id="UYWY01028854">
    <property type="protein sequence ID" value="VDM51565.1"/>
    <property type="molecule type" value="Genomic_DNA"/>
</dbReference>
<evidence type="ECO:0000313" key="3">
    <source>
        <dbReference type="EMBL" id="VDM51565.1"/>
    </source>
</evidence>
<evidence type="ECO:0000256" key="2">
    <source>
        <dbReference type="SAM" id="Phobius"/>
    </source>
</evidence>
<feature type="region of interest" description="Disordered" evidence="1">
    <location>
        <begin position="1"/>
        <end position="27"/>
    </location>
</feature>